<dbReference type="Pfam" id="PF01301">
    <property type="entry name" value="Glyco_hydro_35"/>
    <property type="match status" value="1"/>
</dbReference>
<dbReference type="RefSeq" id="WP_213518993.1">
    <property type="nucleotide sequence ID" value="NZ_BOSE01000009.1"/>
</dbReference>
<evidence type="ECO:0000259" key="7">
    <source>
        <dbReference type="Pfam" id="PF21467"/>
    </source>
</evidence>
<evidence type="ECO:0000313" key="9">
    <source>
        <dbReference type="Proteomes" id="UP000683139"/>
    </source>
</evidence>
<dbReference type="Gene3D" id="2.60.120.260">
    <property type="entry name" value="Galactose-binding domain-like"/>
    <property type="match status" value="3"/>
</dbReference>
<dbReference type="Gene3D" id="3.20.20.80">
    <property type="entry name" value="Glycosidases"/>
    <property type="match status" value="1"/>
</dbReference>
<feature type="domain" description="Beta-galactosidase 1-like first all-beta" evidence="6">
    <location>
        <begin position="585"/>
        <end position="687"/>
    </location>
</feature>
<sequence length="919" mass="103815">MTIQYDKKSFVIDGKRVFLNSAAVHYFRMPKEEWRDVLIKAKLAGMNCIDTYFAWNVHEAEEGSFNFEGDNDCGAFMDLCAELGLWVIARPGPFICAEWDFGGYPWWLAKKANMEYRIDHPEHLEYVFRYFDRLLPLISARQLHKGGSVILVQVENEYGYLGESERGKNYMRLLRDGMLARGIEVPLITCVGGAEDTIECANFWSGAKQHYGKLVAKQPDTPKLVTEFWTGWFEHWGGSAALQKTAALYEKRILETIAAGFDGINHYMFFGGTNFGSYGGRTVGSSDIFMITSYDYDAPLDEYGRTTAKYFTAKKLSQFTNVMSEFLLEAEEEDLPTFNASNGLTLSALKLDRQQLLFAASSKEEREGFHITLRDDLTLPVTIEAGGMIPVLDGVKVMDGLSLTMGGYVIGNESYENRQVLIVSGGRGQRLTLLLEAEDTLEWSANDYPSIRYSWLHKRRLQLDLYSFEEPQLITLKANGRLVELIMLNAESTEQAWRVAHPAADWVIGYKDVSVTPEGLLEGVKDESRASLYITNQQSLFSYEQPAAIQCHSYSNTAAKLPQLANWSASPVALDHQSGIMLQRPVGFAEFGQEAGYLLYSHELYSESEKETMIAISALQDSVRVYVNGKEQGFIKDVGAGSIGVQLERGRNTIQFLVQHMGRLNFSPYLGEEKGISGAVYKDAEIVDFRKGWQLDNTIVDLSQVIAADNLKPMRKRWHIEAGKRVLMVGAISENLSINGVQVELEGYSSWFKFHTVDLTSYLQAGPNEFEMQPVVSPMERLQLIVCDEQQRLEPWRVGALKDKGEKETSAALELQGPAWLRGSFMWSESDAPRHARLKLRLTGMSKGFIRLNGRSLGRYWQVGPQEDYKLPLAWLNNGVNTLELFDEQGRSPRQVKLLFDNHTSMQWSELNSSVPERV</sequence>
<dbReference type="AlphaFoldDB" id="A0A920D110"/>
<reference evidence="8" key="1">
    <citation type="submission" date="2021-03" db="EMBL/GenBank/DDBJ databases">
        <title>Antimicrobial resistance genes in bacteria isolated from Japanese honey, and their potential for conferring macrolide and lincosamide resistance in the American foulbrood pathogen Paenibacillus larvae.</title>
        <authorList>
            <person name="Okamoto M."/>
            <person name="Kumagai M."/>
            <person name="Kanamori H."/>
            <person name="Takamatsu D."/>
        </authorList>
    </citation>
    <scope>NUCLEOTIDE SEQUENCE</scope>
    <source>
        <strain evidence="8">J40TS1</strain>
    </source>
</reference>
<evidence type="ECO:0000313" key="8">
    <source>
        <dbReference type="EMBL" id="GIP18489.1"/>
    </source>
</evidence>
<evidence type="ECO:0008006" key="10">
    <source>
        <dbReference type="Google" id="ProtNLM"/>
    </source>
</evidence>
<keyword evidence="3" id="KW-0326">Glycosidase</keyword>
<dbReference type="InterPro" id="IPR031330">
    <property type="entry name" value="Gly_Hdrlase_35_cat"/>
</dbReference>
<evidence type="ECO:0000259" key="6">
    <source>
        <dbReference type="Pfam" id="PF21317"/>
    </source>
</evidence>
<name>A0A920D110_9BACL</name>
<dbReference type="SUPFAM" id="SSF49785">
    <property type="entry name" value="Galactose-binding domain-like"/>
    <property type="match status" value="1"/>
</dbReference>
<dbReference type="InterPro" id="IPR001944">
    <property type="entry name" value="Glycoside_Hdrlase_35"/>
</dbReference>
<dbReference type="Pfam" id="PF21467">
    <property type="entry name" value="BetaGal_gal-bd"/>
    <property type="match status" value="1"/>
</dbReference>
<keyword evidence="9" id="KW-1185">Reference proteome</keyword>
<accession>A0A920D110</accession>
<feature type="domain" description="Beta-galactosidase galactose-binding" evidence="7">
    <location>
        <begin position="818"/>
        <end position="881"/>
    </location>
</feature>
<evidence type="ECO:0000259" key="5">
    <source>
        <dbReference type="Pfam" id="PF01301"/>
    </source>
</evidence>
<dbReference type="SUPFAM" id="SSF51445">
    <property type="entry name" value="(Trans)glycosidases"/>
    <property type="match status" value="1"/>
</dbReference>
<evidence type="ECO:0000256" key="1">
    <source>
        <dbReference type="ARBA" id="ARBA00009809"/>
    </source>
</evidence>
<dbReference type="Pfam" id="PF21317">
    <property type="entry name" value="BetaGal_ABD_1"/>
    <property type="match status" value="1"/>
</dbReference>
<dbReference type="GO" id="GO:0005975">
    <property type="term" value="P:carbohydrate metabolic process"/>
    <property type="evidence" value="ECO:0007669"/>
    <property type="project" value="InterPro"/>
</dbReference>
<organism evidence="8 9">
    <name type="scientific">Paenibacillus montaniterrae</name>
    <dbReference type="NCBI Taxonomy" id="429341"/>
    <lineage>
        <taxon>Bacteria</taxon>
        <taxon>Bacillati</taxon>
        <taxon>Bacillota</taxon>
        <taxon>Bacilli</taxon>
        <taxon>Bacillales</taxon>
        <taxon>Paenibacillaceae</taxon>
        <taxon>Paenibacillus</taxon>
    </lineage>
</organism>
<protein>
    <recommendedName>
        <fullName evidence="10">Beta-galactosidase</fullName>
    </recommendedName>
</protein>
<dbReference type="InterPro" id="IPR017853">
    <property type="entry name" value="GH"/>
</dbReference>
<dbReference type="InterPro" id="IPR048912">
    <property type="entry name" value="BetaGal1-like_ABD1"/>
</dbReference>
<feature type="domain" description="Glycoside hydrolase 35 catalytic" evidence="5">
    <location>
        <begin position="9"/>
        <end position="318"/>
    </location>
</feature>
<dbReference type="PANTHER" id="PTHR23421">
    <property type="entry name" value="BETA-GALACTOSIDASE RELATED"/>
    <property type="match status" value="1"/>
</dbReference>
<evidence type="ECO:0000256" key="4">
    <source>
        <dbReference type="RuleBase" id="RU003679"/>
    </source>
</evidence>
<dbReference type="InterPro" id="IPR048913">
    <property type="entry name" value="BetaGal_gal-bd"/>
</dbReference>
<keyword evidence="2" id="KW-0378">Hydrolase</keyword>
<comment type="caution">
    <text evidence="8">The sequence shown here is derived from an EMBL/GenBank/DDBJ whole genome shotgun (WGS) entry which is preliminary data.</text>
</comment>
<dbReference type="Proteomes" id="UP000683139">
    <property type="component" value="Unassembled WGS sequence"/>
</dbReference>
<dbReference type="InterPro" id="IPR008979">
    <property type="entry name" value="Galactose-bd-like_sf"/>
</dbReference>
<proteinExistence type="inferred from homology"/>
<evidence type="ECO:0000256" key="2">
    <source>
        <dbReference type="ARBA" id="ARBA00022801"/>
    </source>
</evidence>
<dbReference type="PRINTS" id="PR00742">
    <property type="entry name" value="GLHYDRLASE35"/>
</dbReference>
<dbReference type="GO" id="GO:0004553">
    <property type="term" value="F:hydrolase activity, hydrolyzing O-glycosyl compounds"/>
    <property type="evidence" value="ECO:0007669"/>
    <property type="project" value="InterPro"/>
</dbReference>
<comment type="similarity">
    <text evidence="1 4">Belongs to the glycosyl hydrolase 35 family.</text>
</comment>
<dbReference type="EMBL" id="BOSE01000009">
    <property type="protein sequence ID" value="GIP18489.1"/>
    <property type="molecule type" value="Genomic_DNA"/>
</dbReference>
<evidence type="ECO:0000256" key="3">
    <source>
        <dbReference type="ARBA" id="ARBA00023295"/>
    </source>
</evidence>
<gene>
    <name evidence="8" type="ORF">J40TS1_41310</name>
</gene>